<dbReference type="EMBL" id="CP099717">
    <property type="protein sequence ID" value="USV55838.1"/>
    <property type="molecule type" value="Genomic_DNA"/>
</dbReference>
<name>A0AAE9SAL4_9GAMM</name>
<dbReference type="AlphaFoldDB" id="A0AAE9SAL4"/>
<keyword evidence="2" id="KW-1185">Reference proteome</keyword>
<protein>
    <submittedName>
        <fullName evidence="1">Uncharacterized protein</fullName>
    </submittedName>
</protein>
<reference evidence="1" key="1">
    <citation type="submission" date="2022-06" db="EMBL/GenBank/DDBJ databases">
        <title>Complete Genome of Aeromonas sp. Strain SOD01 Isolated from an Urban Freshwater Stream.</title>
        <authorList>
            <person name="Williams L.E."/>
            <person name="Brysgel T."/>
            <person name="Capestro E.M."/>
            <person name="Foltz G.V."/>
            <person name="Gardner A.E."/>
            <person name="Ingrassia J."/>
            <person name="Peterson E."/>
            <person name="Arruda J."/>
            <person name="Flaherty I."/>
            <person name="Hunt M."/>
            <person name="Pappas G."/>
            <person name="Ramsaran S."/>
            <person name="Rocha M."/>
        </authorList>
    </citation>
    <scope>NUCLEOTIDE SEQUENCE</scope>
    <source>
        <strain evidence="1">SOD01</strain>
    </source>
</reference>
<dbReference type="RefSeq" id="WP_252994372.1">
    <property type="nucleotide sequence ID" value="NZ_CP099717.1"/>
</dbReference>
<evidence type="ECO:0000313" key="1">
    <source>
        <dbReference type="EMBL" id="USV55838.1"/>
    </source>
</evidence>
<organism evidence="1 2">
    <name type="scientific">Aeromonas encheleia</name>
    <dbReference type="NCBI Taxonomy" id="73010"/>
    <lineage>
        <taxon>Bacteria</taxon>
        <taxon>Pseudomonadati</taxon>
        <taxon>Pseudomonadota</taxon>
        <taxon>Gammaproteobacteria</taxon>
        <taxon>Aeromonadales</taxon>
        <taxon>Aeromonadaceae</taxon>
        <taxon>Aeromonas</taxon>
    </lineage>
</organism>
<evidence type="ECO:0000313" key="2">
    <source>
        <dbReference type="Proteomes" id="UP001056890"/>
    </source>
</evidence>
<proteinExistence type="predicted"/>
<sequence>MRDFYLENIDQPENKTSLVKKHVGKGSPKKVKIGDNHTNGHLNIEFNYYLHKDLDIVVGVYQHENSTMCETIDLNSNLVLPVVHPHAVLCRSLLRKGRIAAFLFLGTFKPLDLEFQQILKRKRTSRAKPQ</sequence>
<gene>
    <name evidence="1" type="ORF">NHF51_10680</name>
</gene>
<dbReference type="Proteomes" id="UP001056890">
    <property type="component" value="Chromosome"/>
</dbReference>
<accession>A0AAE9SAL4</accession>